<dbReference type="PANTHER" id="PTHR13856:SF28">
    <property type="entry name" value="TOM1-LIKE PROTEIN 1"/>
    <property type="match status" value="1"/>
</dbReference>
<dbReference type="SUPFAM" id="SSF48464">
    <property type="entry name" value="ENTH/VHS domain"/>
    <property type="match status" value="1"/>
</dbReference>
<reference evidence="2" key="1">
    <citation type="journal article" date="2010" name="Science">
        <title>The genome of the Western clawed frog Xenopus tropicalis.</title>
        <authorList>
            <person name="Hellsten U."/>
            <person name="Harland R.M."/>
            <person name="Gilchrist M.J."/>
            <person name="Hendrix D."/>
            <person name="Jurka J."/>
            <person name="Kapitonov V."/>
            <person name="Ovcharenko I."/>
            <person name="Putnam N.H."/>
            <person name="Shu S."/>
            <person name="Taher L."/>
            <person name="Blitz I.L."/>
            <person name="Blumberg B."/>
            <person name="Dichmann D.S."/>
            <person name="Dubchak I."/>
            <person name="Amaya E."/>
            <person name="Detter J.C."/>
            <person name="Fletcher R."/>
            <person name="Gerhard D.S."/>
            <person name="Goodstein D."/>
            <person name="Graves T."/>
            <person name="Grigoriev I.V."/>
            <person name="Grimwood J."/>
            <person name="Kawashima T."/>
            <person name="Lindquist E."/>
            <person name="Lucas S.M."/>
            <person name="Mead P.E."/>
            <person name="Mitros T."/>
            <person name="Ogino H."/>
            <person name="Ohta Y."/>
            <person name="Poliakov A.V."/>
            <person name="Pollet N."/>
            <person name="Robert J."/>
            <person name="Salamov A."/>
            <person name="Sater A.K."/>
            <person name="Schmutz J."/>
            <person name="Terry A."/>
            <person name="Vize P.D."/>
            <person name="Warren W.C."/>
            <person name="Wells D."/>
            <person name="Wills A."/>
            <person name="Wilson R.K."/>
            <person name="Zimmerman L.B."/>
            <person name="Zorn A.M."/>
            <person name="Grainger R."/>
            <person name="Grammer T."/>
            <person name="Khokha M.K."/>
            <person name="Richardson P.M."/>
            <person name="Rokhsar D.S."/>
        </authorList>
    </citation>
    <scope>NUCLEOTIDE SEQUENCE [LARGE SCALE GENOMIC DNA]</scope>
    <source>
        <strain evidence="2">Nigerian</strain>
    </source>
</reference>
<dbReference type="PANTHER" id="PTHR13856">
    <property type="entry name" value="VHS DOMAIN CONTAINING PROTEIN FAMILY"/>
    <property type="match status" value="1"/>
</dbReference>
<dbReference type="Pfam" id="PF00790">
    <property type="entry name" value="VHS"/>
    <property type="match status" value="1"/>
</dbReference>
<dbReference type="AlphaFoldDB" id="A0A803K667"/>
<name>A0A803K667_XENTR</name>
<dbReference type="InterPro" id="IPR008942">
    <property type="entry name" value="ENTH_VHS"/>
</dbReference>
<dbReference type="Gene3D" id="1.25.40.90">
    <property type="match status" value="1"/>
</dbReference>
<protein>
    <submittedName>
        <fullName evidence="2">Target of myb1-like 1 membrane-trafficking protein</fullName>
    </submittedName>
</protein>
<dbReference type="GO" id="GO:0043130">
    <property type="term" value="F:ubiquitin binding"/>
    <property type="evidence" value="ECO:0007669"/>
    <property type="project" value="InterPro"/>
</dbReference>
<dbReference type="Ensembl" id="ENSXETT00000108079">
    <property type="protein sequence ID" value="ENSXETP00000115857"/>
    <property type="gene ID" value="ENSXETG00000004317"/>
</dbReference>
<evidence type="ECO:0000313" key="2">
    <source>
        <dbReference type="Ensembl" id="ENSXETP00000115857"/>
    </source>
</evidence>
<feature type="domain" description="VHS" evidence="1">
    <location>
        <begin position="22"/>
        <end position="73"/>
    </location>
</feature>
<organism evidence="2">
    <name type="scientific">Xenopus tropicalis</name>
    <name type="common">Western clawed frog</name>
    <name type="synonym">Silurana tropicalis</name>
    <dbReference type="NCBI Taxonomy" id="8364"/>
    <lineage>
        <taxon>Eukaryota</taxon>
        <taxon>Metazoa</taxon>
        <taxon>Chordata</taxon>
        <taxon>Craniata</taxon>
        <taxon>Vertebrata</taxon>
        <taxon>Euteleostomi</taxon>
        <taxon>Amphibia</taxon>
        <taxon>Batrachia</taxon>
        <taxon>Anura</taxon>
        <taxon>Pipoidea</taxon>
        <taxon>Pipidae</taxon>
        <taxon>Xenopodinae</taxon>
        <taxon>Xenopus</taxon>
        <taxon>Silurana</taxon>
    </lineage>
</organism>
<dbReference type="PROSITE" id="PS50179">
    <property type="entry name" value="VHS"/>
    <property type="match status" value="1"/>
</dbReference>
<dbReference type="Bgee" id="ENSXETG00000004317">
    <property type="expression patterns" value="Expressed in mesonephros and 5 other cell types or tissues"/>
</dbReference>
<dbReference type="InterPro" id="IPR002014">
    <property type="entry name" value="VHS_dom"/>
</dbReference>
<accession>A0A803K667</accession>
<sequence length="108" mass="12183">MAFGKSSKDPFSTPVGHLIDIHTASTLQNEDWGQFMNICDVINTTADGPKDAVKAFRKRICRNYNQKEVKFSLLWDCFATNMDSCSLRWPYTVRSAGLTTSPNELAFL</sequence>
<dbReference type="GO" id="GO:0035091">
    <property type="term" value="F:phosphatidylinositol binding"/>
    <property type="evidence" value="ECO:0007669"/>
    <property type="project" value="InterPro"/>
</dbReference>
<evidence type="ECO:0000259" key="1">
    <source>
        <dbReference type="PROSITE" id="PS50179"/>
    </source>
</evidence>
<gene>
    <name evidence="2" type="primary">tom1l1</name>
</gene>
<reference evidence="2" key="2">
    <citation type="submission" date="2021-03" db="UniProtKB">
        <authorList>
            <consortium name="Ensembl"/>
        </authorList>
    </citation>
    <scope>IDENTIFICATION</scope>
</reference>
<dbReference type="GeneTree" id="ENSGT00940000160240"/>
<dbReference type="Xenbase" id="XB-GENE-494135">
    <property type="gene designation" value="tom1l1"/>
</dbReference>
<proteinExistence type="predicted"/>